<dbReference type="GO" id="GO:0006310">
    <property type="term" value="P:DNA recombination"/>
    <property type="evidence" value="ECO:0007669"/>
    <property type="project" value="UniProtKB-KW"/>
</dbReference>
<keyword evidence="2" id="KW-0229">DNA integration</keyword>
<dbReference type="CDD" id="cd00801">
    <property type="entry name" value="INT_P4_C"/>
    <property type="match status" value="1"/>
</dbReference>
<evidence type="ECO:0000313" key="9">
    <source>
        <dbReference type="Proteomes" id="UP000054422"/>
    </source>
</evidence>
<dbReference type="RefSeq" id="WP_011215175.1">
    <property type="nucleotide sequence ID" value="NZ_JNCF01000031.1"/>
</dbReference>
<accession>A0A0A2T6D4</accession>
<dbReference type="SUPFAM" id="SSF56349">
    <property type="entry name" value="DNA breaking-rejoining enzymes"/>
    <property type="match status" value="1"/>
</dbReference>
<evidence type="ECO:0000256" key="2">
    <source>
        <dbReference type="ARBA" id="ARBA00022908"/>
    </source>
</evidence>
<gene>
    <name evidence="8" type="ORF">EP47_13430</name>
</gene>
<comment type="caution">
    <text evidence="8">The sequence shown here is derived from an EMBL/GenBank/DDBJ whole genome shotgun (WGS) entry which is preliminary data.</text>
</comment>
<protein>
    <submittedName>
        <fullName evidence="8">Integrase</fullName>
    </submittedName>
</protein>
<dbReference type="Pfam" id="PF22022">
    <property type="entry name" value="Phage_int_M"/>
    <property type="match status" value="1"/>
</dbReference>
<keyword evidence="4" id="KW-0233">DNA recombination</keyword>
<evidence type="ECO:0000256" key="3">
    <source>
        <dbReference type="ARBA" id="ARBA00023125"/>
    </source>
</evidence>
<dbReference type="InterPro" id="IPR025166">
    <property type="entry name" value="Integrase_DNA_bind_dom"/>
</dbReference>
<keyword evidence="3 5" id="KW-0238">DNA-binding</keyword>
<evidence type="ECO:0000313" key="8">
    <source>
        <dbReference type="EMBL" id="KGP62973.1"/>
    </source>
</evidence>
<dbReference type="AlphaFoldDB" id="A0A0A2T6D4"/>
<dbReference type="Gene3D" id="3.30.160.390">
    <property type="entry name" value="Integrase, DNA-binding domain"/>
    <property type="match status" value="1"/>
</dbReference>
<dbReference type="GO" id="GO:0003677">
    <property type="term" value="F:DNA binding"/>
    <property type="evidence" value="ECO:0007669"/>
    <property type="project" value="UniProtKB-UniRule"/>
</dbReference>
<dbReference type="PROSITE" id="PS51898">
    <property type="entry name" value="TYR_RECOMBINASE"/>
    <property type="match status" value="1"/>
</dbReference>
<dbReference type="STRING" id="1498499.EP47_13430"/>
<feature type="domain" description="Core-binding (CB)" evidence="7">
    <location>
        <begin position="95"/>
        <end position="175"/>
    </location>
</feature>
<keyword evidence="9" id="KW-1185">Reference proteome</keyword>
<dbReference type="Gene3D" id="1.10.443.10">
    <property type="entry name" value="Intergrase catalytic core"/>
    <property type="match status" value="1"/>
</dbReference>
<organism evidence="8 9">
    <name type="scientific">Legionella norrlandica</name>
    <dbReference type="NCBI Taxonomy" id="1498499"/>
    <lineage>
        <taxon>Bacteria</taxon>
        <taxon>Pseudomonadati</taxon>
        <taxon>Pseudomonadota</taxon>
        <taxon>Gammaproteobacteria</taxon>
        <taxon>Legionellales</taxon>
        <taxon>Legionellaceae</taxon>
        <taxon>Legionella</taxon>
    </lineage>
</organism>
<dbReference type="Proteomes" id="UP000054422">
    <property type="component" value="Unassembled WGS sequence"/>
</dbReference>
<dbReference type="InterPro" id="IPR011010">
    <property type="entry name" value="DNA_brk_join_enz"/>
</dbReference>
<dbReference type="InterPro" id="IPR044068">
    <property type="entry name" value="CB"/>
</dbReference>
<dbReference type="Pfam" id="PF00589">
    <property type="entry name" value="Phage_integrase"/>
    <property type="match status" value="1"/>
</dbReference>
<dbReference type="PANTHER" id="PTHR30629:SF2">
    <property type="entry name" value="PROPHAGE INTEGRASE INTS-RELATED"/>
    <property type="match status" value="1"/>
</dbReference>
<dbReference type="PROSITE" id="PS51900">
    <property type="entry name" value="CB"/>
    <property type="match status" value="1"/>
</dbReference>
<evidence type="ECO:0000256" key="1">
    <source>
        <dbReference type="ARBA" id="ARBA00008857"/>
    </source>
</evidence>
<proteinExistence type="inferred from homology"/>
<dbReference type="InterPro" id="IPR050808">
    <property type="entry name" value="Phage_Integrase"/>
</dbReference>
<comment type="similarity">
    <text evidence="1">Belongs to the 'phage' integrase family.</text>
</comment>
<name>A0A0A2T6D4_9GAMM</name>
<dbReference type="Pfam" id="PF13356">
    <property type="entry name" value="Arm-DNA-bind_3"/>
    <property type="match status" value="1"/>
</dbReference>
<dbReference type="InterPro" id="IPR038488">
    <property type="entry name" value="Integrase_DNA-bd_sf"/>
</dbReference>
<dbReference type="EMBL" id="JNCF01000031">
    <property type="protein sequence ID" value="KGP62973.1"/>
    <property type="molecule type" value="Genomic_DNA"/>
</dbReference>
<dbReference type="InterPro" id="IPR002104">
    <property type="entry name" value="Integrase_catalytic"/>
</dbReference>
<dbReference type="InterPro" id="IPR013762">
    <property type="entry name" value="Integrase-like_cat_sf"/>
</dbReference>
<evidence type="ECO:0000256" key="5">
    <source>
        <dbReference type="PROSITE-ProRule" id="PRU01248"/>
    </source>
</evidence>
<dbReference type="OrthoDB" id="9795573at2"/>
<dbReference type="GO" id="GO:0015074">
    <property type="term" value="P:DNA integration"/>
    <property type="evidence" value="ECO:0007669"/>
    <property type="project" value="UniProtKB-KW"/>
</dbReference>
<evidence type="ECO:0000259" key="7">
    <source>
        <dbReference type="PROSITE" id="PS51900"/>
    </source>
</evidence>
<reference evidence="8 9" key="1">
    <citation type="submission" date="2014-05" db="EMBL/GenBank/DDBJ databases">
        <authorList>
            <person name="Rizzardi K."/>
            <person name="Winiecka-Krusnell J."/>
            <person name="Ramliden M."/>
            <person name="Alm E."/>
            <person name="Andersson S."/>
            <person name="Byfors S."/>
        </authorList>
    </citation>
    <scope>NUCLEOTIDE SEQUENCE [LARGE SCALE GENOMIC DNA]</scope>
    <source>
        <strain evidence="8 9">LEGN</strain>
    </source>
</reference>
<sequence>MGNFTDTYIRNLKGKDKRYEEYEGGGFGIRVTPNQLKSWIYRYKIGKKTDKITLGHYPSMSLADARKKFIELSELRRSGQAPKKIIQIQNEKKNNTMDQLINSWYQGYVIKNRKKPLQIKQQIEADIIPLLGHLELEKIKPIDITNALDAIVKRGAPIHANRVLSSLKQVFNYAISRGSLETNPAANIKARNIGGIEKPSERFLALDEIKTLWQFLNSDQSKMSLQTKSAIKIILLTGVRTAEIRLAQWSHFDFANSLWTIPSELTKGGITVKIHLSELTKSVIFKLNEGSDSPFVLSGLVPNKPLDENALPRAIRRIQKRVGIPEWSAHDLRRTFATQLGETLHIDPVVIEKCLGHKMPRIMATYNKNEMLPQRKEALERWSKYIQELVGHSEENSSSQSNLILQTSKNLCLI</sequence>
<dbReference type="InterPro" id="IPR053876">
    <property type="entry name" value="Phage_int_M"/>
</dbReference>
<evidence type="ECO:0000256" key="4">
    <source>
        <dbReference type="ARBA" id="ARBA00023172"/>
    </source>
</evidence>
<dbReference type="PANTHER" id="PTHR30629">
    <property type="entry name" value="PROPHAGE INTEGRASE"/>
    <property type="match status" value="1"/>
</dbReference>
<feature type="domain" description="Tyr recombinase" evidence="6">
    <location>
        <begin position="199"/>
        <end position="381"/>
    </location>
</feature>
<dbReference type="InterPro" id="IPR010998">
    <property type="entry name" value="Integrase_recombinase_N"/>
</dbReference>
<evidence type="ECO:0000259" key="6">
    <source>
        <dbReference type="PROSITE" id="PS51898"/>
    </source>
</evidence>
<dbReference type="Gene3D" id="1.10.150.130">
    <property type="match status" value="1"/>
</dbReference>